<evidence type="ECO:0000313" key="2">
    <source>
        <dbReference type="EMBL" id="PTD05053.1"/>
    </source>
</evidence>
<dbReference type="GO" id="GO:0016616">
    <property type="term" value="F:oxidoreductase activity, acting on the CH-OH group of donors, NAD or NADP as acceptor"/>
    <property type="evidence" value="ECO:0007669"/>
    <property type="project" value="TreeGrafter"/>
</dbReference>
<dbReference type="SUPFAM" id="SSF51735">
    <property type="entry name" value="NAD(P)-binding Rossmann-fold domains"/>
    <property type="match status" value="1"/>
</dbReference>
<proteinExistence type="predicted"/>
<dbReference type="PRINTS" id="PR00081">
    <property type="entry name" value="GDHRDH"/>
</dbReference>
<name>A0A2T4GNB1_FUSCU</name>
<dbReference type="InterPro" id="IPR036291">
    <property type="entry name" value="NAD(P)-bd_dom_sf"/>
</dbReference>
<gene>
    <name evidence="2" type="ORF">FCULG_00000106</name>
</gene>
<evidence type="ECO:0000313" key="3">
    <source>
        <dbReference type="Proteomes" id="UP000241587"/>
    </source>
</evidence>
<dbReference type="InterPro" id="IPR020904">
    <property type="entry name" value="Sc_DH/Rdtase_CS"/>
</dbReference>
<dbReference type="PROSITE" id="PS00061">
    <property type="entry name" value="ADH_SHORT"/>
    <property type="match status" value="1"/>
</dbReference>
<dbReference type="EMBL" id="PVEM01000012">
    <property type="protein sequence ID" value="PTD05053.1"/>
    <property type="molecule type" value="Genomic_DNA"/>
</dbReference>
<sequence>MSTIVIIGASRGIGYQFIKTLAAEGNTIIATARNVSELEAQVKADDIPNTHVVHGDLASFSALHATSKATSSLTNGQIDHLLIVGAYLSLSTSGMTPTDFADKPELFVSEMRKSDEANVAGTLFAINAFLPLLHAGKEKRVTYISSGAASLSETLDTRMANSLPYATSKAGANIVMAKFAAELKDEEFLFLSIAPGGVATESMKDTSQLTEEGQAKMQTMFVRLMEKYPEWKGPITPEESVKRVLNVVRNAKPEQSGQFLSYWGNTTKWL</sequence>
<reference evidence="2 3" key="1">
    <citation type="submission" date="2018-02" db="EMBL/GenBank/DDBJ databases">
        <title>Fusarium culmorum secondary metabolites in fungal-bacterial-plant interactions.</title>
        <authorList>
            <person name="Schmidt R."/>
        </authorList>
    </citation>
    <scope>NUCLEOTIDE SEQUENCE [LARGE SCALE GENOMIC DNA]</scope>
    <source>
        <strain evidence="2 3">PV</strain>
    </source>
</reference>
<dbReference type="Proteomes" id="UP000241587">
    <property type="component" value="Unassembled WGS sequence"/>
</dbReference>
<dbReference type="AlphaFoldDB" id="A0A2T4GNB1"/>
<evidence type="ECO:0000256" key="1">
    <source>
        <dbReference type="ARBA" id="ARBA00022857"/>
    </source>
</evidence>
<dbReference type="InterPro" id="IPR002347">
    <property type="entry name" value="SDR_fam"/>
</dbReference>
<protein>
    <submittedName>
        <fullName evidence="2">Putative oxidoreductase</fullName>
    </submittedName>
</protein>
<organism evidence="2 3">
    <name type="scientific">Fusarium culmorum</name>
    <dbReference type="NCBI Taxonomy" id="5516"/>
    <lineage>
        <taxon>Eukaryota</taxon>
        <taxon>Fungi</taxon>
        <taxon>Dikarya</taxon>
        <taxon>Ascomycota</taxon>
        <taxon>Pezizomycotina</taxon>
        <taxon>Sordariomycetes</taxon>
        <taxon>Hypocreomycetidae</taxon>
        <taxon>Hypocreales</taxon>
        <taxon>Nectriaceae</taxon>
        <taxon>Fusarium</taxon>
    </lineage>
</organism>
<dbReference type="OrthoDB" id="5296at2759"/>
<dbReference type="PANTHER" id="PTHR45458:SF3">
    <property type="entry name" value="CHAIN DEHYDROGENASE (ATSC), PUTATIVE-RELATED"/>
    <property type="match status" value="1"/>
</dbReference>
<dbReference type="PANTHER" id="PTHR45458">
    <property type="entry name" value="SHORT-CHAIN DEHYDROGENASE/REDUCTASE SDR"/>
    <property type="match status" value="1"/>
</dbReference>
<accession>A0A2T4GNB1</accession>
<dbReference type="Gene3D" id="3.40.50.720">
    <property type="entry name" value="NAD(P)-binding Rossmann-like Domain"/>
    <property type="match status" value="1"/>
</dbReference>
<keyword evidence="3" id="KW-1185">Reference proteome</keyword>
<comment type="caution">
    <text evidence="2">The sequence shown here is derived from an EMBL/GenBank/DDBJ whole genome shotgun (WGS) entry which is preliminary data.</text>
</comment>
<dbReference type="OMA" id="TMFAKFN"/>
<keyword evidence="1" id="KW-0521">NADP</keyword>
<dbReference type="Pfam" id="PF00106">
    <property type="entry name" value="adh_short"/>
    <property type="match status" value="1"/>
</dbReference>
<dbReference type="InterPro" id="IPR052184">
    <property type="entry name" value="SDR_enzymes"/>
</dbReference>